<dbReference type="Proteomes" id="UP000192596">
    <property type="component" value="Unassembled WGS sequence"/>
</dbReference>
<evidence type="ECO:0000313" key="7">
    <source>
        <dbReference type="EMBL" id="OQO07642.1"/>
    </source>
</evidence>
<evidence type="ECO:0000256" key="5">
    <source>
        <dbReference type="SAM" id="MobiDB-lite"/>
    </source>
</evidence>
<dbReference type="GO" id="GO:0005739">
    <property type="term" value="C:mitochondrion"/>
    <property type="evidence" value="ECO:0007669"/>
    <property type="project" value="UniProtKB-SubCell"/>
</dbReference>
<feature type="domain" description="Small ribosomal subunit protein mS41 SAM" evidence="6">
    <location>
        <begin position="43"/>
        <end position="99"/>
    </location>
</feature>
<dbReference type="PANTHER" id="PTHR28235">
    <property type="entry name" value="PROTEIN FYV4, MITOCHONDRIAL"/>
    <property type="match status" value="1"/>
</dbReference>
<dbReference type="InterPro" id="IPR039603">
    <property type="entry name" value="Ribosomal_mS41"/>
</dbReference>
<evidence type="ECO:0000256" key="3">
    <source>
        <dbReference type="ARBA" id="ARBA00023128"/>
    </source>
</evidence>
<evidence type="ECO:0000256" key="1">
    <source>
        <dbReference type="ARBA" id="ARBA00004173"/>
    </source>
</evidence>
<gene>
    <name evidence="7" type="ORF">B0A48_07339</name>
</gene>
<feature type="region of interest" description="Disordered" evidence="5">
    <location>
        <begin position="224"/>
        <end position="252"/>
    </location>
</feature>
<dbReference type="OrthoDB" id="18595at2759"/>
<dbReference type="InterPro" id="IPR019083">
    <property type="entry name" value="SAM_Ribosomal_mS41"/>
</dbReference>
<dbReference type="InParanoid" id="A0A1V8T8X8"/>
<comment type="caution">
    <text evidence="7">The sequence shown here is derived from an EMBL/GenBank/DDBJ whole genome shotgun (WGS) entry which is preliminary data.</text>
</comment>
<comment type="similarity">
    <text evidence="2">Belongs to the mitochondrion-specific ribosomal protein mS41 family.</text>
</comment>
<dbReference type="SMART" id="SM01238">
    <property type="entry name" value="IGR"/>
    <property type="match status" value="1"/>
</dbReference>
<dbReference type="PANTHER" id="PTHR28235:SF1">
    <property type="entry name" value="SMALL RIBOSOMAL SUBUNIT PROTEIN MS41"/>
    <property type="match status" value="1"/>
</dbReference>
<evidence type="ECO:0000256" key="4">
    <source>
        <dbReference type="ARBA" id="ARBA00035129"/>
    </source>
</evidence>
<name>A0A1V8T8X8_9PEZI</name>
<protein>
    <recommendedName>
        <fullName evidence="4">Small ribosomal subunit protein mS41</fullName>
    </recommendedName>
</protein>
<evidence type="ECO:0000313" key="8">
    <source>
        <dbReference type="Proteomes" id="UP000192596"/>
    </source>
</evidence>
<proteinExistence type="inferred from homology"/>
<keyword evidence="3" id="KW-0496">Mitochondrion</keyword>
<keyword evidence="8" id="KW-1185">Reference proteome</keyword>
<dbReference type="AlphaFoldDB" id="A0A1V8T8X8"/>
<evidence type="ECO:0000259" key="6">
    <source>
        <dbReference type="SMART" id="SM01238"/>
    </source>
</evidence>
<dbReference type="EMBL" id="NAJO01000014">
    <property type="protein sequence ID" value="OQO07642.1"/>
    <property type="molecule type" value="Genomic_DNA"/>
</dbReference>
<dbReference type="STRING" id="1507870.A0A1V8T8X8"/>
<reference evidence="8" key="1">
    <citation type="submission" date="2017-03" db="EMBL/GenBank/DDBJ databases">
        <title>Genomes of endolithic fungi from Antarctica.</title>
        <authorList>
            <person name="Coleine C."/>
            <person name="Masonjones S."/>
            <person name="Stajich J.E."/>
        </authorList>
    </citation>
    <scope>NUCLEOTIDE SEQUENCE [LARGE SCALE GENOMIC DNA]</scope>
    <source>
        <strain evidence="8">CCFEE 5527</strain>
    </source>
</reference>
<evidence type="ECO:0000256" key="2">
    <source>
        <dbReference type="ARBA" id="ARBA00010492"/>
    </source>
</evidence>
<comment type="subcellular location">
    <subcellularLocation>
        <location evidence="1">Mitochondrion</location>
    </subcellularLocation>
</comment>
<organism evidence="7 8">
    <name type="scientific">Cryoendolithus antarcticus</name>
    <dbReference type="NCBI Taxonomy" id="1507870"/>
    <lineage>
        <taxon>Eukaryota</taxon>
        <taxon>Fungi</taxon>
        <taxon>Dikarya</taxon>
        <taxon>Ascomycota</taxon>
        <taxon>Pezizomycotina</taxon>
        <taxon>Dothideomycetes</taxon>
        <taxon>Dothideomycetidae</taxon>
        <taxon>Cladosporiales</taxon>
        <taxon>Cladosporiaceae</taxon>
        <taxon>Cryoendolithus</taxon>
    </lineage>
</organism>
<sequence>MASKRPLNFFTAPRTLRPHLRALHAGSPSTPSIPKPTPFVPDPTAFLTLIGRNLSAHASKIPSWPALFTYTSSQLREAGVEPARARKYLLWWRDRYRNGIMGIGGDLTYVEKGVAELRVVEVQSDKAGDREATVSKSEGVRKVVVNTPISVAALPDPANPKAEGEDVAELPIAVAPRVDARDARPVEGVKFVQGGVIAGRGVEYVKGHPGVARIRVTEGLWENRRGHKVDGGERRKAEVRAKRAATERKNAR</sequence>
<dbReference type="Pfam" id="PF09597">
    <property type="entry name" value="SAM_Ribosomal_mS41"/>
    <property type="match status" value="1"/>
</dbReference>
<accession>A0A1V8T8X8</accession>